<sequence length="196" mass="21229">MFVTGLVLAAGRSRRLGRPKQLLPYRGATLLDATLRTARACRFHQLLVTVPGAAEAIEDIVDLRGCTVVHTPDSGSGCSASVKAALPEVDPLAAGIVLLLGDQPGVRPWTVRDLVARGAMENIGVCRYADGLGHPLWLGRSVFDDLAVLRGDKAVWGLLDRHPDSVFEVPVDDRIPLDVDTWDEYRALLDQDRDAS</sequence>
<dbReference type="Gene3D" id="3.90.550.10">
    <property type="entry name" value="Spore Coat Polysaccharide Biosynthesis Protein SpsA, Chain A"/>
    <property type="match status" value="1"/>
</dbReference>
<reference evidence="2 3" key="1">
    <citation type="submission" date="2018-11" db="EMBL/GenBank/DDBJ databases">
        <title>Rhodococcus spongicola sp. nov. and Rhodococcus xishaensis sp. nov. from marine sponges.</title>
        <authorList>
            <person name="Li L."/>
            <person name="Lin H.W."/>
        </authorList>
    </citation>
    <scope>NUCLEOTIDE SEQUENCE [LARGE SCALE GENOMIC DNA]</scope>
    <source>
        <strain evidence="2 3">LHW50502</strain>
    </source>
</reference>
<dbReference type="RefSeq" id="WP_127946506.1">
    <property type="nucleotide sequence ID" value="NZ_RKLN01000002.1"/>
</dbReference>
<name>A0A438B1E0_9NOCA</name>
<gene>
    <name evidence="2" type="ORF">EF834_07225</name>
</gene>
<evidence type="ECO:0000313" key="2">
    <source>
        <dbReference type="EMBL" id="RVW04790.1"/>
    </source>
</evidence>
<dbReference type="GO" id="GO:0016779">
    <property type="term" value="F:nucleotidyltransferase activity"/>
    <property type="evidence" value="ECO:0007669"/>
    <property type="project" value="UniProtKB-ARBA"/>
</dbReference>
<proteinExistence type="predicted"/>
<dbReference type="PANTHER" id="PTHR43777">
    <property type="entry name" value="MOLYBDENUM COFACTOR CYTIDYLYLTRANSFERASE"/>
    <property type="match status" value="1"/>
</dbReference>
<evidence type="ECO:0000313" key="3">
    <source>
        <dbReference type="Proteomes" id="UP000284333"/>
    </source>
</evidence>
<dbReference type="AlphaFoldDB" id="A0A438B1E0"/>
<dbReference type="SUPFAM" id="SSF53448">
    <property type="entry name" value="Nucleotide-diphospho-sugar transferases"/>
    <property type="match status" value="1"/>
</dbReference>
<dbReference type="EMBL" id="RKLN01000002">
    <property type="protein sequence ID" value="RVW04790.1"/>
    <property type="molecule type" value="Genomic_DNA"/>
</dbReference>
<dbReference type="Pfam" id="PF12804">
    <property type="entry name" value="NTP_transf_3"/>
    <property type="match status" value="1"/>
</dbReference>
<dbReference type="CDD" id="cd04182">
    <property type="entry name" value="GT_2_like_f"/>
    <property type="match status" value="1"/>
</dbReference>
<evidence type="ECO:0000259" key="1">
    <source>
        <dbReference type="Pfam" id="PF12804"/>
    </source>
</evidence>
<protein>
    <submittedName>
        <fullName evidence="2">Nucleotidyltransferase family protein</fullName>
    </submittedName>
</protein>
<dbReference type="Proteomes" id="UP000284333">
    <property type="component" value="Unassembled WGS sequence"/>
</dbReference>
<organism evidence="2 3">
    <name type="scientific">Rhodococcus spongiicola</name>
    <dbReference type="NCBI Taxonomy" id="2487352"/>
    <lineage>
        <taxon>Bacteria</taxon>
        <taxon>Bacillati</taxon>
        <taxon>Actinomycetota</taxon>
        <taxon>Actinomycetes</taxon>
        <taxon>Mycobacteriales</taxon>
        <taxon>Nocardiaceae</taxon>
        <taxon>Rhodococcus</taxon>
    </lineage>
</organism>
<keyword evidence="2" id="KW-0808">Transferase</keyword>
<dbReference type="PANTHER" id="PTHR43777:SF1">
    <property type="entry name" value="MOLYBDENUM COFACTOR CYTIDYLYLTRANSFERASE"/>
    <property type="match status" value="1"/>
</dbReference>
<accession>A0A438B1E0</accession>
<comment type="caution">
    <text evidence="2">The sequence shown here is derived from an EMBL/GenBank/DDBJ whole genome shotgun (WGS) entry which is preliminary data.</text>
</comment>
<dbReference type="OrthoDB" id="285216at2"/>
<dbReference type="InterPro" id="IPR029044">
    <property type="entry name" value="Nucleotide-diphossugar_trans"/>
</dbReference>
<dbReference type="InterPro" id="IPR025877">
    <property type="entry name" value="MobA-like_NTP_Trfase"/>
</dbReference>
<feature type="domain" description="MobA-like NTP transferase" evidence="1">
    <location>
        <begin position="5"/>
        <end position="164"/>
    </location>
</feature>
<keyword evidence="3" id="KW-1185">Reference proteome</keyword>